<keyword evidence="5 7" id="KW-0508">mRNA splicing</keyword>
<evidence type="ECO:0000256" key="5">
    <source>
        <dbReference type="ARBA" id="ARBA00023187"/>
    </source>
</evidence>
<evidence type="ECO:0000313" key="9">
    <source>
        <dbReference type="Proteomes" id="UP001378960"/>
    </source>
</evidence>
<comment type="subcellular location">
    <subcellularLocation>
        <location evidence="1 7">Nucleus</location>
    </subcellularLocation>
</comment>
<dbReference type="Pfam" id="PF03371">
    <property type="entry name" value="PRP38"/>
    <property type="match status" value="1"/>
</dbReference>
<comment type="function">
    <text evidence="7">Required for pre-mRNA splicing.</text>
</comment>
<organism evidence="8 9">
    <name type="scientific">Pichia kluyveri</name>
    <name type="common">Yeast</name>
    <dbReference type="NCBI Taxonomy" id="36015"/>
    <lineage>
        <taxon>Eukaryota</taxon>
        <taxon>Fungi</taxon>
        <taxon>Dikarya</taxon>
        <taxon>Ascomycota</taxon>
        <taxon>Saccharomycotina</taxon>
        <taxon>Pichiomycetes</taxon>
        <taxon>Pichiales</taxon>
        <taxon>Pichiaceae</taxon>
        <taxon>Pichia</taxon>
    </lineage>
</organism>
<evidence type="ECO:0000256" key="4">
    <source>
        <dbReference type="ARBA" id="ARBA00022728"/>
    </source>
</evidence>
<evidence type="ECO:0000256" key="6">
    <source>
        <dbReference type="ARBA" id="ARBA00023242"/>
    </source>
</evidence>
<keyword evidence="6 7" id="KW-0539">Nucleus</keyword>
<dbReference type="Proteomes" id="UP001378960">
    <property type="component" value="Unassembled WGS sequence"/>
</dbReference>
<dbReference type="PANTHER" id="PTHR23142">
    <property type="entry name" value="PRE-MRNA-SPLICING FACTOR 38A-RELATED"/>
    <property type="match status" value="1"/>
</dbReference>
<evidence type="ECO:0000256" key="2">
    <source>
        <dbReference type="ARBA" id="ARBA00006164"/>
    </source>
</evidence>
<keyword evidence="3 7" id="KW-0507">mRNA processing</keyword>
<reference evidence="8 9" key="1">
    <citation type="journal article" date="2023" name="Elife">
        <title>Identification of key yeast species and microbe-microbe interactions impacting larval growth of Drosophila in the wild.</title>
        <authorList>
            <person name="Mure A."/>
            <person name="Sugiura Y."/>
            <person name="Maeda R."/>
            <person name="Honda K."/>
            <person name="Sakurai N."/>
            <person name="Takahashi Y."/>
            <person name="Watada M."/>
            <person name="Katoh T."/>
            <person name="Gotoh A."/>
            <person name="Gotoh Y."/>
            <person name="Taniguchi I."/>
            <person name="Nakamura K."/>
            <person name="Hayashi T."/>
            <person name="Katayama T."/>
            <person name="Uemura T."/>
            <person name="Hattori Y."/>
        </authorList>
    </citation>
    <scope>NUCLEOTIDE SEQUENCE [LARGE SCALE GENOMIC DNA]</scope>
    <source>
        <strain evidence="8 9">PK-24</strain>
    </source>
</reference>
<accession>A0AAV5RCY9</accession>
<name>A0AAV5RCY9_PICKL</name>
<evidence type="ECO:0000256" key="7">
    <source>
        <dbReference type="RuleBase" id="RU367025"/>
    </source>
</evidence>
<keyword evidence="9" id="KW-1185">Reference proteome</keyword>
<protein>
    <recommendedName>
        <fullName evidence="7">Pre-mRNA-splicing factor 38</fullName>
    </recommendedName>
</protein>
<proteinExistence type="inferred from homology"/>
<comment type="similarity">
    <text evidence="2 7">Belongs to the PRP38 family.</text>
</comment>
<evidence type="ECO:0000313" key="8">
    <source>
        <dbReference type="EMBL" id="GMM48476.1"/>
    </source>
</evidence>
<evidence type="ECO:0000256" key="1">
    <source>
        <dbReference type="ARBA" id="ARBA00004123"/>
    </source>
</evidence>
<comment type="caution">
    <text evidence="8">The sequence shown here is derived from an EMBL/GenBank/DDBJ whole genome shotgun (WGS) entry which is preliminary data.</text>
</comment>
<dbReference type="GO" id="GO:0005681">
    <property type="term" value="C:spliceosomal complex"/>
    <property type="evidence" value="ECO:0007669"/>
    <property type="project" value="UniProtKB-KW"/>
</dbReference>
<dbReference type="EMBL" id="BTGB01000009">
    <property type="protein sequence ID" value="GMM48476.1"/>
    <property type="molecule type" value="Genomic_DNA"/>
</dbReference>
<dbReference type="InterPro" id="IPR005037">
    <property type="entry name" value="PRP38"/>
</dbReference>
<sequence>MDKEQERNRIIVDRGLAKGGLRIHGVNPALLVGKILREKIQDGHYWYMKGMGLGFYGLLDECRLNVHIVGTYLNVAKTKVCKFITLLFRLLQQDKIIPFDVVEWLIIGDHGYKYLTVLFMVYARLVWEDNVQLYKVLESKYSDYRRIRIINNGVVKLTYIDEIADMLLNTQENDFCGMTLPRLINRWVLEESGKLEERESELMDEFEDELDAMDE</sequence>
<dbReference type="GO" id="GO:0000398">
    <property type="term" value="P:mRNA splicing, via spliceosome"/>
    <property type="evidence" value="ECO:0007669"/>
    <property type="project" value="UniProtKB-UniRule"/>
</dbReference>
<evidence type="ECO:0000256" key="3">
    <source>
        <dbReference type="ARBA" id="ARBA00022664"/>
    </source>
</evidence>
<keyword evidence="4 7" id="KW-0747">Spliceosome</keyword>
<gene>
    <name evidence="8" type="ORF">DAPK24_050740</name>
</gene>
<dbReference type="AlphaFoldDB" id="A0AAV5RCY9"/>